<proteinExistence type="predicted"/>
<feature type="compositionally biased region" description="Basic and acidic residues" evidence="1">
    <location>
        <begin position="137"/>
        <end position="159"/>
    </location>
</feature>
<feature type="region of interest" description="Disordered" evidence="1">
    <location>
        <begin position="123"/>
        <end position="217"/>
    </location>
</feature>
<sequence length="217" mass="24051">MAMLEIKSLVRTASPAEGALPFRQLPLDTPEVENAPVRDNPNFLNPFLGSFGSTTEKTTTAKLPAYRNPHHSQVEEQDSEEKFKDSDEILIHGGAAEQAVPWRRPEGQNLKLTDTSSRLIEDHDGQKQSGHLGQLQAREEQSDLSSEEKMTVEAHRERPPANTRNNRMRGRPAADQSQERLDLDSFENNRDAVAAGDNSRHANCDGPNRPPANPATS</sequence>
<evidence type="ECO:0000313" key="3">
    <source>
        <dbReference type="Proteomes" id="UP000646548"/>
    </source>
</evidence>
<feature type="compositionally biased region" description="Pro residues" evidence="1">
    <location>
        <begin position="208"/>
        <end position="217"/>
    </location>
</feature>
<dbReference type="Proteomes" id="UP000646548">
    <property type="component" value="Unassembled WGS sequence"/>
</dbReference>
<evidence type="ECO:0000313" key="2">
    <source>
        <dbReference type="EMBL" id="KAF6739628.1"/>
    </source>
</evidence>
<gene>
    <name evidence="2" type="ORF">FQA47_004899</name>
</gene>
<comment type="caution">
    <text evidence="2">The sequence shown here is derived from an EMBL/GenBank/DDBJ whole genome shotgun (WGS) entry which is preliminary data.</text>
</comment>
<reference evidence="2" key="1">
    <citation type="journal article" name="BMC Genomics">
        <title>Long-read sequencing and de novo genome assembly of marine medaka (Oryzias melastigma).</title>
        <authorList>
            <person name="Liang P."/>
            <person name="Saqib H.S.A."/>
            <person name="Ni X."/>
            <person name="Shen Y."/>
        </authorList>
    </citation>
    <scope>NUCLEOTIDE SEQUENCE</scope>
    <source>
        <strain evidence="2">Bigg-433</strain>
    </source>
</reference>
<accession>A0A834FSE1</accession>
<evidence type="ECO:0000256" key="1">
    <source>
        <dbReference type="SAM" id="MobiDB-lite"/>
    </source>
</evidence>
<dbReference type="EMBL" id="WKFB01000004">
    <property type="protein sequence ID" value="KAF6739628.1"/>
    <property type="molecule type" value="Genomic_DNA"/>
</dbReference>
<name>A0A834FSE1_ORYME</name>
<organism evidence="2 3">
    <name type="scientific">Oryzias melastigma</name>
    <name type="common">Marine medaka</name>
    <dbReference type="NCBI Taxonomy" id="30732"/>
    <lineage>
        <taxon>Eukaryota</taxon>
        <taxon>Metazoa</taxon>
        <taxon>Chordata</taxon>
        <taxon>Craniata</taxon>
        <taxon>Vertebrata</taxon>
        <taxon>Euteleostomi</taxon>
        <taxon>Actinopterygii</taxon>
        <taxon>Neopterygii</taxon>
        <taxon>Teleostei</taxon>
        <taxon>Neoteleostei</taxon>
        <taxon>Acanthomorphata</taxon>
        <taxon>Ovalentaria</taxon>
        <taxon>Atherinomorphae</taxon>
        <taxon>Beloniformes</taxon>
        <taxon>Adrianichthyidae</taxon>
        <taxon>Oryziinae</taxon>
        <taxon>Oryzias</taxon>
    </lineage>
</organism>
<protein>
    <submittedName>
        <fullName evidence="2">Uncharacterized protein</fullName>
    </submittedName>
</protein>
<feature type="compositionally biased region" description="Basic and acidic residues" evidence="1">
    <location>
        <begin position="177"/>
        <end position="190"/>
    </location>
</feature>
<dbReference type="AlphaFoldDB" id="A0A834FSE1"/>